<feature type="transmembrane region" description="Helical" evidence="9">
    <location>
        <begin position="78"/>
        <end position="96"/>
    </location>
</feature>
<keyword evidence="6 9" id="KW-0472">Membrane</keyword>
<evidence type="ECO:0000256" key="6">
    <source>
        <dbReference type="ARBA" id="ARBA00023136"/>
    </source>
</evidence>
<evidence type="ECO:0000256" key="4">
    <source>
        <dbReference type="ARBA" id="ARBA00022692"/>
    </source>
</evidence>
<comment type="subcellular location">
    <subcellularLocation>
        <location evidence="1">Membrane</location>
        <topology evidence="1">Multi-pass membrane protein</topology>
    </subcellularLocation>
</comment>
<comment type="similarity">
    <text evidence="2">Belongs to the nucleotide-sugar transporter family. SLC35B subfamily.</text>
</comment>
<feature type="transmembrane region" description="Helical" evidence="9">
    <location>
        <begin position="288"/>
        <end position="309"/>
    </location>
</feature>
<keyword evidence="11" id="KW-1185">Reference proteome</keyword>
<keyword evidence="5 9" id="KW-1133">Transmembrane helix</keyword>
<dbReference type="PANTHER" id="PTHR10778:SF8">
    <property type="entry name" value="ADENOSINE 3'-PHOSPHO 5'-PHOSPHOSULFATE TRANSPORTER 2"/>
    <property type="match status" value="1"/>
</dbReference>
<dbReference type="Proteomes" id="UP001651158">
    <property type="component" value="Unassembled WGS sequence"/>
</dbReference>
<evidence type="ECO:0000256" key="7">
    <source>
        <dbReference type="ARBA" id="ARBA00039669"/>
    </source>
</evidence>
<evidence type="ECO:0000256" key="9">
    <source>
        <dbReference type="SAM" id="Phobius"/>
    </source>
</evidence>
<evidence type="ECO:0000313" key="10">
    <source>
        <dbReference type="EMBL" id="KAL5107257.1"/>
    </source>
</evidence>
<evidence type="ECO:0000256" key="1">
    <source>
        <dbReference type="ARBA" id="ARBA00004141"/>
    </source>
</evidence>
<dbReference type="EMBL" id="JAKROA010000004">
    <property type="protein sequence ID" value="KAL5107257.1"/>
    <property type="molecule type" value="Genomic_DNA"/>
</dbReference>
<evidence type="ECO:0000313" key="11">
    <source>
        <dbReference type="Proteomes" id="UP001651158"/>
    </source>
</evidence>
<feature type="transmembrane region" description="Helical" evidence="9">
    <location>
        <begin position="229"/>
        <end position="254"/>
    </location>
</feature>
<feature type="transmembrane region" description="Helical" evidence="9">
    <location>
        <begin position="315"/>
        <end position="333"/>
    </location>
</feature>
<evidence type="ECO:0000256" key="2">
    <source>
        <dbReference type="ARBA" id="ARBA00010694"/>
    </source>
</evidence>
<dbReference type="PANTHER" id="PTHR10778">
    <property type="entry name" value="SOLUTE CARRIER FAMILY 35 MEMBER B"/>
    <property type="match status" value="1"/>
</dbReference>
<reference evidence="10 11" key="1">
    <citation type="journal article" date="2022" name="Front. Cell. Infect. Microbiol.">
        <title>The Genomes of Two Strains of Taenia crassiceps the Animal Model for the Study of Human Cysticercosis.</title>
        <authorList>
            <person name="Bobes R.J."/>
            <person name="Estrada K."/>
            <person name="Rios-Valencia D.G."/>
            <person name="Calderon-Gallegos A."/>
            <person name="de la Torre P."/>
            <person name="Carrero J.C."/>
            <person name="Sanchez-Flores A."/>
            <person name="Laclette J.P."/>
        </authorList>
    </citation>
    <scope>NUCLEOTIDE SEQUENCE [LARGE SCALE GENOMIC DNA]</scope>
    <source>
        <strain evidence="10">WFUcys</strain>
    </source>
</reference>
<gene>
    <name evidence="10" type="ORF">TcWFU_000552</name>
</gene>
<protein>
    <recommendedName>
        <fullName evidence="7">Adenosine 3'-phospho 5'-phosphosulfate transporter 2</fullName>
    </recommendedName>
</protein>
<comment type="caution">
    <text evidence="10">The sequence shown here is derived from an EMBL/GenBank/DDBJ whole genome shotgun (WGS) entry which is preliminary data.</text>
</comment>
<feature type="transmembrane region" description="Helical" evidence="9">
    <location>
        <begin position="41"/>
        <end position="58"/>
    </location>
</feature>
<feature type="transmembrane region" description="Helical" evidence="9">
    <location>
        <begin position="192"/>
        <end position="209"/>
    </location>
</feature>
<accession>A0ABR4QCG1</accession>
<organism evidence="10 11">
    <name type="scientific">Taenia crassiceps</name>
    <dbReference type="NCBI Taxonomy" id="6207"/>
    <lineage>
        <taxon>Eukaryota</taxon>
        <taxon>Metazoa</taxon>
        <taxon>Spiralia</taxon>
        <taxon>Lophotrochozoa</taxon>
        <taxon>Platyhelminthes</taxon>
        <taxon>Cestoda</taxon>
        <taxon>Eucestoda</taxon>
        <taxon>Cyclophyllidea</taxon>
        <taxon>Taeniidae</taxon>
        <taxon>Taenia</taxon>
    </lineage>
</organism>
<keyword evidence="3" id="KW-0813">Transport</keyword>
<keyword evidence="4 9" id="KW-0812">Transmembrane</keyword>
<feature type="transmembrane region" description="Helical" evidence="9">
    <location>
        <begin position="260"/>
        <end position="281"/>
    </location>
</feature>
<feature type="region of interest" description="Disordered" evidence="8">
    <location>
        <begin position="1"/>
        <end position="20"/>
    </location>
</feature>
<name>A0ABR4QCG1_9CEST</name>
<evidence type="ECO:0000256" key="3">
    <source>
        <dbReference type="ARBA" id="ARBA00022448"/>
    </source>
</evidence>
<dbReference type="Pfam" id="PF08449">
    <property type="entry name" value="UAA"/>
    <property type="match status" value="1"/>
</dbReference>
<proteinExistence type="inferred from homology"/>
<dbReference type="InterPro" id="IPR013657">
    <property type="entry name" value="SCL35B1-4/HUT1"/>
</dbReference>
<feature type="transmembrane region" description="Helical" evidence="9">
    <location>
        <begin position="108"/>
        <end position="131"/>
    </location>
</feature>
<feature type="compositionally biased region" description="Polar residues" evidence="8">
    <location>
        <begin position="11"/>
        <end position="20"/>
    </location>
</feature>
<sequence>MARPLQLLSKMPSSSTPESGNQMLKNPILILGRDISYLPKGYIFMVGSFGIFILYVVYGGVQEYLFKTPDLSEHFMALTAYQFCLYGVISFIESRITGITYHSNFPPWLYCSVGITTTGTILLSNAAVVYLNYPTQVIFKCCKLIPVMVFSVVIQGKQYNCIDYVAVACMIVGLIFFILTDVSVQLTFDPRGIFAISAALICDGYIGNLQELAMKSYHIPALQVLTYSYAFGFALILVLLLFTNSLISSAVFFFEHFSDVFFWSTLFVLSGYFGLQFVLLLVHHFGALLAVTVTTVRKAVTIVLSFLVFQKPFSIEYVWSGSLVVVGIFLHSYGKSKSSKNRQGFLAFVERKVKTGYVVQTCMPLELDYGASRQFKKRVRYRHRYRHTGVWAPKAFPSSSSPHPFNKKQVGRLNGYFCGFKSKVFY</sequence>
<evidence type="ECO:0000256" key="8">
    <source>
        <dbReference type="SAM" id="MobiDB-lite"/>
    </source>
</evidence>
<feature type="transmembrane region" description="Helical" evidence="9">
    <location>
        <begin position="161"/>
        <end position="180"/>
    </location>
</feature>
<evidence type="ECO:0000256" key="5">
    <source>
        <dbReference type="ARBA" id="ARBA00022989"/>
    </source>
</evidence>
<feature type="transmembrane region" description="Helical" evidence="9">
    <location>
        <begin position="137"/>
        <end position="154"/>
    </location>
</feature>